<reference evidence="1" key="1">
    <citation type="submission" date="2019-01" db="EMBL/GenBank/DDBJ databases">
        <title>Draft genome sequences of three monokaryotic isolates of the white-rot basidiomycete fungus Dichomitus squalens.</title>
        <authorList>
            <consortium name="DOE Joint Genome Institute"/>
            <person name="Lopez S.C."/>
            <person name="Andreopoulos B."/>
            <person name="Pangilinan J."/>
            <person name="Lipzen A."/>
            <person name="Riley R."/>
            <person name="Ahrendt S."/>
            <person name="Ng V."/>
            <person name="Barry K."/>
            <person name="Daum C."/>
            <person name="Grigoriev I.V."/>
            <person name="Hilden K.S."/>
            <person name="Makela M.R."/>
            <person name="de Vries R.P."/>
        </authorList>
    </citation>
    <scope>NUCLEOTIDE SEQUENCE [LARGE SCALE GENOMIC DNA]</scope>
    <source>
        <strain evidence="1">OM18370.1</strain>
    </source>
</reference>
<organism evidence="1">
    <name type="scientific">Dichomitus squalens</name>
    <dbReference type="NCBI Taxonomy" id="114155"/>
    <lineage>
        <taxon>Eukaryota</taxon>
        <taxon>Fungi</taxon>
        <taxon>Dikarya</taxon>
        <taxon>Basidiomycota</taxon>
        <taxon>Agaricomycotina</taxon>
        <taxon>Agaricomycetes</taxon>
        <taxon>Polyporales</taxon>
        <taxon>Polyporaceae</taxon>
        <taxon>Dichomitus</taxon>
    </lineage>
</organism>
<dbReference type="AlphaFoldDB" id="A0A4Q9N4D7"/>
<name>A0A4Q9N4D7_9APHY</name>
<sequence length="91" mass="9657">MPLCHCQSGMAVACVVVRAAHLACIKDESLMALILHPHSSPLSVSSLSPSSRSGIVSPPESVDLVLHSDPVSTHTPSRSSHCVDRPLYNFV</sequence>
<feature type="non-terminal residue" evidence="1">
    <location>
        <position position="1"/>
    </location>
</feature>
<accession>A0A4Q9N4D7</accession>
<dbReference type="EMBL" id="ML143387">
    <property type="protein sequence ID" value="TBU34857.1"/>
    <property type="molecule type" value="Genomic_DNA"/>
</dbReference>
<evidence type="ECO:0000313" key="1">
    <source>
        <dbReference type="EMBL" id="TBU34857.1"/>
    </source>
</evidence>
<dbReference type="Proteomes" id="UP000292957">
    <property type="component" value="Unassembled WGS sequence"/>
</dbReference>
<proteinExistence type="predicted"/>
<gene>
    <name evidence="1" type="ORF">BD311DRAFT_745081</name>
</gene>
<protein>
    <submittedName>
        <fullName evidence="1">Uncharacterized protein</fullName>
    </submittedName>
</protein>